<name>A0A9P6EV48_9FUNG</name>
<dbReference type="Proteomes" id="UP000723463">
    <property type="component" value="Unassembled WGS sequence"/>
</dbReference>
<sequence>MSFRTAVPQPRQQIQAQHIYQECSSAIGTDELEMPLGPGTNRASEEEEEESILSGLTGGGGVCHSRLWDTCYPLTADEWSRTMNQWEEVSNDVSKGHEMEQDVTGLFLYSDEYLPSGDNFGGAGQQVLPQSLQAEEEFEQGSGGVNGFCFGAYETDSSQGVAVWSPEQDVPDLTIPLPDGSDEWIRESYFDDRTASMGPGSGSSFEWGSTDRIRAANGEEIYGSQGWQDEYSDGSSSSVSVRKRSIWKDIETSHQSVQDKQQQQRLYGDGEDGSVLDMQQEMDDDIFEATTMTRV</sequence>
<feature type="region of interest" description="Disordered" evidence="1">
    <location>
        <begin position="29"/>
        <end position="49"/>
    </location>
</feature>
<feature type="non-terminal residue" evidence="2">
    <location>
        <position position="295"/>
    </location>
</feature>
<evidence type="ECO:0000313" key="3">
    <source>
        <dbReference type="Proteomes" id="UP000723463"/>
    </source>
</evidence>
<proteinExistence type="predicted"/>
<organism evidence="2 3">
    <name type="scientific">Mortierella hygrophila</name>
    <dbReference type="NCBI Taxonomy" id="979708"/>
    <lineage>
        <taxon>Eukaryota</taxon>
        <taxon>Fungi</taxon>
        <taxon>Fungi incertae sedis</taxon>
        <taxon>Mucoromycota</taxon>
        <taxon>Mortierellomycotina</taxon>
        <taxon>Mortierellomycetes</taxon>
        <taxon>Mortierellales</taxon>
        <taxon>Mortierellaceae</taxon>
        <taxon>Mortierella</taxon>
    </lineage>
</organism>
<feature type="compositionally biased region" description="Low complexity" evidence="1">
    <location>
        <begin position="255"/>
        <end position="264"/>
    </location>
</feature>
<evidence type="ECO:0000313" key="2">
    <source>
        <dbReference type="EMBL" id="KAF9536102.1"/>
    </source>
</evidence>
<protein>
    <submittedName>
        <fullName evidence="2">Uncharacterized protein</fullName>
    </submittedName>
</protein>
<gene>
    <name evidence="2" type="ORF">EC957_000383</name>
</gene>
<evidence type="ECO:0000256" key="1">
    <source>
        <dbReference type="SAM" id="MobiDB-lite"/>
    </source>
</evidence>
<dbReference type="EMBL" id="JAAAXW010001028">
    <property type="protein sequence ID" value="KAF9536102.1"/>
    <property type="molecule type" value="Genomic_DNA"/>
</dbReference>
<keyword evidence="3" id="KW-1185">Reference proteome</keyword>
<feature type="region of interest" description="Disordered" evidence="1">
    <location>
        <begin position="250"/>
        <end position="275"/>
    </location>
</feature>
<dbReference type="AlphaFoldDB" id="A0A9P6EV48"/>
<reference evidence="2" key="1">
    <citation type="journal article" date="2020" name="Fungal Divers.">
        <title>Resolving the Mortierellaceae phylogeny through synthesis of multi-gene phylogenetics and phylogenomics.</title>
        <authorList>
            <person name="Vandepol N."/>
            <person name="Liber J."/>
            <person name="Desiro A."/>
            <person name="Na H."/>
            <person name="Kennedy M."/>
            <person name="Barry K."/>
            <person name="Grigoriev I.V."/>
            <person name="Miller A.N."/>
            <person name="O'Donnell K."/>
            <person name="Stajich J.E."/>
            <person name="Bonito G."/>
        </authorList>
    </citation>
    <scope>NUCLEOTIDE SEQUENCE</scope>
    <source>
        <strain evidence="2">NRRL 2591</strain>
    </source>
</reference>
<accession>A0A9P6EV48</accession>
<comment type="caution">
    <text evidence="2">The sequence shown here is derived from an EMBL/GenBank/DDBJ whole genome shotgun (WGS) entry which is preliminary data.</text>
</comment>